<evidence type="ECO:0000256" key="4">
    <source>
        <dbReference type="PIRSR" id="PIRSR005902-1"/>
    </source>
</evidence>
<evidence type="ECO:0000313" key="6">
    <source>
        <dbReference type="Proteomes" id="UP000319671"/>
    </source>
</evidence>
<dbReference type="PANTHER" id="PTHR46317:SF1">
    <property type="entry name" value="HYDROLASE, TATD FAMILY"/>
    <property type="match status" value="1"/>
</dbReference>
<dbReference type="Gene3D" id="3.20.20.140">
    <property type="entry name" value="Metal-dependent hydrolases"/>
    <property type="match status" value="1"/>
</dbReference>
<feature type="binding site" evidence="4">
    <location>
        <position position="157"/>
    </location>
    <ligand>
        <name>a divalent metal cation</name>
        <dbReference type="ChEBI" id="CHEBI:60240"/>
        <label>2</label>
    </ligand>
</feature>
<dbReference type="RefSeq" id="WP_144566538.1">
    <property type="nucleotide sequence ID" value="NZ_VIVN01000009.1"/>
</dbReference>
<dbReference type="PANTHER" id="PTHR46317">
    <property type="entry name" value="HYDROLASE OF PHP SUPERFAMILY-RELATED PROTEIN"/>
    <property type="match status" value="1"/>
</dbReference>
<feature type="binding site" evidence="4">
    <location>
        <position position="7"/>
    </location>
    <ligand>
        <name>a divalent metal cation</name>
        <dbReference type="ChEBI" id="CHEBI:60240"/>
        <label>1</label>
    </ligand>
</feature>
<dbReference type="AlphaFoldDB" id="A0A561D609"/>
<protein>
    <submittedName>
        <fullName evidence="5">TatD DNase family protein</fullName>
    </submittedName>
</protein>
<keyword evidence="2 4" id="KW-0479">Metal-binding</keyword>
<accession>A0A561D609</accession>
<dbReference type="PIRSF" id="PIRSF005902">
    <property type="entry name" value="DNase_TatD"/>
    <property type="match status" value="1"/>
</dbReference>
<gene>
    <name evidence="5" type="ORF">FB550_109166</name>
</gene>
<dbReference type="SUPFAM" id="SSF51556">
    <property type="entry name" value="Metallo-dependent hydrolases"/>
    <property type="match status" value="1"/>
</dbReference>
<sequence>MKMIDAHIHLDQYKDQEIESILEGSDSIEALLSVSFDLESCKRNLELSRKYPKVKPAFGFHPEQSLPTEQEFSMLIGWMNQHRTEMMAVGEVGLPYYLRVGQKISMLLYGQYIELLETFMKLAKKWDKPIVLHAVYDDAPIVCDLLEKHSVTKAHFHWFKGDEMTVARMIQNRYFISVTPEIVYKEKIQNIAQSYPLEQMMIETDGPWPFEGPFSGKMTHPTMMKESIFKIAEIKNLSETEVSERLVENTKKFYGI</sequence>
<comment type="similarity">
    <text evidence="1">Belongs to the metallo-dependent hydrolases superfamily. TatD-type hydrolase family.</text>
</comment>
<evidence type="ECO:0000256" key="3">
    <source>
        <dbReference type="ARBA" id="ARBA00022801"/>
    </source>
</evidence>
<evidence type="ECO:0000256" key="2">
    <source>
        <dbReference type="ARBA" id="ARBA00022723"/>
    </source>
</evidence>
<dbReference type="PROSITE" id="PS01137">
    <property type="entry name" value="TATD_1"/>
    <property type="match status" value="1"/>
</dbReference>
<feature type="binding site" evidence="4">
    <location>
        <position position="133"/>
    </location>
    <ligand>
        <name>a divalent metal cation</name>
        <dbReference type="ChEBI" id="CHEBI:60240"/>
        <label>2</label>
    </ligand>
</feature>
<dbReference type="Proteomes" id="UP000319671">
    <property type="component" value="Unassembled WGS sequence"/>
</dbReference>
<name>A0A561D609_9BACI</name>
<proteinExistence type="inferred from homology"/>
<dbReference type="InterPro" id="IPR032466">
    <property type="entry name" value="Metal_Hydrolase"/>
</dbReference>
<evidence type="ECO:0000256" key="1">
    <source>
        <dbReference type="ARBA" id="ARBA00009275"/>
    </source>
</evidence>
<dbReference type="InterPro" id="IPR018228">
    <property type="entry name" value="DNase_TatD-rel_CS"/>
</dbReference>
<feature type="binding site" evidence="4">
    <location>
        <position position="9"/>
    </location>
    <ligand>
        <name>a divalent metal cation</name>
        <dbReference type="ChEBI" id="CHEBI:60240"/>
        <label>1</label>
    </ligand>
</feature>
<comment type="caution">
    <text evidence="5">The sequence shown here is derived from an EMBL/GenBank/DDBJ whole genome shotgun (WGS) entry which is preliminary data.</text>
</comment>
<dbReference type="Pfam" id="PF01026">
    <property type="entry name" value="TatD_DNase"/>
    <property type="match status" value="1"/>
</dbReference>
<feature type="binding site" evidence="4">
    <location>
        <position position="91"/>
    </location>
    <ligand>
        <name>a divalent metal cation</name>
        <dbReference type="ChEBI" id="CHEBI:60240"/>
        <label>1</label>
    </ligand>
</feature>
<dbReference type="EMBL" id="VIVN01000009">
    <property type="protein sequence ID" value="TWD98657.1"/>
    <property type="molecule type" value="Genomic_DNA"/>
</dbReference>
<keyword evidence="3" id="KW-0378">Hydrolase</keyword>
<dbReference type="GO" id="GO:0046872">
    <property type="term" value="F:metal ion binding"/>
    <property type="evidence" value="ECO:0007669"/>
    <property type="project" value="UniProtKB-KW"/>
</dbReference>
<keyword evidence="6" id="KW-1185">Reference proteome</keyword>
<reference evidence="5 6" key="1">
    <citation type="submission" date="2019-06" db="EMBL/GenBank/DDBJ databases">
        <title>Sorghum-associated microbial communities from plants grown in Nebraska, USA.</title>
        <authorList>
            <person name="Schachtman D."/>
        </authorList>
    </citation>
    <scope>NUCLEOTIDE SEQUENCE [LARGE SCALE GENOMIC DNA]</scope>
    <source>
        <strain evidence="5 6">2482</strain>
    </source>
</reference>
<dbReference type="GO" id="GO:0016788">
    <property type="term" value="F:hydrolase activity, acting on ester bonds"/>
    <property type="evidence" value="ECO:0007669"/>
    <property type="project" value="InterPro"/>
</dbReference>
<organism evidence="5 6">
    <name type="scientific">Neobacillus bataviensis</name>
    <dbReference type="NCBI Taxonomy" id="220685"/>
    <lineage>
        <taxon>Bacteria</taxon>
        <taxon>Bacillati</taxon>
        <taxon>Bacillota</taxon>
        <taxon>Bacilli</taxon>
        <taxon>Bacillales</taxon>
        <taxon>Bacillaceae</taxon>
        <taxon>Neobacillus</taxon>
    </lineage>
</organism>
<feature type="binding site" evidence="4">
    <location>
        <position position="205"/>
    </location>
    <ligand>
        <name>a divalent metal cation</name>
        <dbReference type="ChEBI" id="CHEBI:60240"/>
        <label>1</label>
    </ligand>
</feature>
<dbReference type="InterPro" id="IPR001130">
    <property type="entry name" value="TatD-like"/>
</dbReference>
<dbReference type="CDD" id="cd01310">
    <property type="entry name" value="TatD_DNAse"/>
    <property type="match status" value="1"/>
</dbReference>
<evidence type="ECO:0000313" key="5">
    <source>
        <dbReference type="EMBL" id="TWD98657.1"/>
    </source>
</evidence>